<comment type="caution">
    <text evidence="1">The sequence shown here is derived from an EMBL/GenBank/DDBJ whole genome shotgun (WGS) entry which is preliminary data.</text>
</comment>
<dbReference type="OrthoDB" id="1187827at2"/>
<evidence type="ECO:0000313" key="2">
    <source>
        <dbReference type="Proteomes" id="UP000438760"/>
    </source>
</evidence>
<dbReference type="Proteomes" id="UP000438760">
    <property type="component" value="Unassembled WGS sequence"/>
</dbReference>
<gene>
    <name evidence="1" type="ORF">GJV76_10400</name>
</gene>
<dbReference type="RefSeq" id="WP_155092554.1">
    <property type="nucleotide sequence ID" value="NZ_WMJX01000021.1"/>
</dbReference>
<accession>A0A6I3LGB1</accession>
<keyword evidence="2" id="KW-1185">Reference proteome</keyword>
<evidence type="ECO:0000313" key="1">
    <source>
        <dbReference type="EMBL" id="MTG98529.1"/>
    </source>
</evidence>
<reference evidence="1 2" key="1">
    <citation type="submission" date="2019-11" db="EMBL/GenBank/DDBJ databases">
        <title>Genome of Strain BIT-d1.</title>
        <authorList>
            <person name="Yang Y."/>
        </authorList>
    </citation>
    <scope>NUCLEOTIDE SEQUENCE [LARGE SCALE GENOMIC DNA]</scope>
    <source>
        <strain evidence="1 2">BIT-d1</strain>
    </source>
</reference>
<sequence length="180" mass="21332">MKKYTRFNFFKHTFCDWVEIPLDFIKDREPNYKSKAGSQYFFDDEGVARLSNHWGRAANCRWRITGDNKVNNQGLVLAYAKWSDFFPNNEDEKLYVIIVKVKQKSVTFTHKESLKSSGMIVRTAKETAKRISKIKEVLETDHWFKYIEGVDLEVARELIVEQLVSTDKDFQFIKRSLFNR</sequence>
<proteinExistence type="predicted"/>
<organism evidence="1 2">
    <name type="scientific">Myroides albus</name>
    <dbReference type="NCBI Taxonomy" id="2562892"/>
    <lineage>
        <taxon>Bacteria</taxon>
        <taxon>Pseudomonadati</taxon>
        <taxon>Bacteroidota</taxon>
        <taxon>Flavobacteriia</taxon>
        <taxon>Flavobacteriales</taxon>
        <taxon>Flavobacteriaceae</taxon>
        <taxon>Myroides</taxon>
    </lineage>
</organism>
<dbReference type="EMBL" id="WMJX01000021">
    <property type="protein sequence ID" value="MTG98529.1"/>
    <property type="molecule type" value="Genomic_DNA"/>
</dbReference>
<protein>
    <submittedName>
        <fullName evidence="1">Uncharacterized protein</fullName>
    </submittedName>
</protein>
<name>A0A6I3LGB1_9FLAO</name>
<dbReference type="AlphaFoldDB" id="A0A6I3LGB1"/>